<proteinExistence type="predicted"/>
<dbReference type="Proteomes" id="UP001152523">
    <property type="component" value="Unassembled WGS sequence"/>
</dbReference>
<sequence>MTHEEEGQDKRPIILGFALRTEGNSAGCGMKAEKSELFCTYCKYSGHDIANCFEFLGYSDRWGERPRAESKGGGCEKTAIGEPRIKLPAKAHAAVTENGNKASVSGEGSIGQSTPLPGFTSKQWTTLMSVFGNSSSTNDRVDGPPLEEADWNR</sequence>
<dbReference type="EMBL" id="CAMAPF010000933">
    <property type="protein sequence ID" value="CAH9124009.1"/>
    <property type="molecule type" value="Genomic_DNA"/>
</dbReference>
<protein>
    <submittedName>
        <fullName evidence="2">Uncharacterized protein</fullName>
    </submittedName>
</protein>
<organism evidence="2 3">
    <name type="scientific">Cuscuta epithymum</name>
    <dbReference type="NCBI Taxonomy" id="186058"/>
    <lineage>
        <taxon>Eukaryota</taxon>
        <taxon>Viridiplantae</taxon>
        <taxon>Streptophyta</taxon>
        <taxon>Embryophyta</taxon>
        <taxon>Tracheophyta</taxon>
        <taxon>Spermatophyta</taxon>
        <taxon>Magnoliopsida</taxon>
        <taxon>eudicotyledons</taxon>
        <taxon>Gunneridae</taxon>
        <taxon>Pentapetalae</taxon>
        <taxon>asterids</taxon>
        <taxon>lamiids</taxon>
        <taxon>Solanales</taxon>
        <taxon>Convolvulaceae</taxon>
        <taxon>Cuscuteae</taxon>
        <taxon>Cuscuta</taxon>
        <taxon>Cuscuta subgen. Cuscuta</taxon>
    </lineage>
</organism>
<comment type="caution">
    <text evidence="2">The sequence shown here is derived from an EMBL/GenBank/DDBJ whole genome shotgun (WGS) entry which is preliminary data.</text>
</comment>
<feature type="region of interest" description="Disordered" evidence="1">
    <location>
        <begin position="96"/>
        <end position="117"/>
    </location>
</feature>
<reference evidence="2" key="1">
    <citation type="submission" date="2022-07" db="EMBL/GenBank/DDBJ databases">
        <authorList>
            <person name="Macas J."/>
            <person name="Novak P."/>
            <person name="Neumann P."/>
        </authorList>
    </citation>
    <scope>NUCLEOTIDE SEQUENCE</scope>
</reference>
<accession>A0AAV0EN57</accession>
<keyword evidence="3" id="KW-1185">Reference proteome</keyword>
<feature type="region of interest" description="Disordered" evidence="1">
    <location>
        <begin position="131"/>
        <end position="153"/>
    </location>
</feature>
<evidence type="ECO:0000256" key="1">
    <source>
        <dbReference type="SAM" id="MobiDB-lite"/>
    </source>
</evidence>
<evidence type="ECO:0000313" key="3">
    <source>
        <dbReference type="Proteomes" id="UP001152523"/>
    </source>
</evidence>
<gene>
    <name evidence="2" type="ORF">CEPIT_LOCUS25664</name>
</gene>
<dbReference type="AlphaFoldDB" id="A0AAV0EN57"/>
<evidence type="ECO:0000313" key="2">
    <source>
        <dbReference type="EMBL" id="CAH9124009.1"/>
    </source>
</evidence>
<name>A0AAV0EN57_9ASTE</name>